<gene>
    <name evidence="1" type="ORF">SAMN04515654_12710</name>
</gene>
<dbReference type="AlphaFoldDB" id="A0A1G8QW34"/>
<evidence type="ECO:0000313" key="1">
    <source>
        <dbReference type="EMBL" id="SDJ08908.1"/>
    </source>
</evidence>
<dbReference type="EMBL" id="FNEH01000027">
    <property type="protein sequence ID" value="SDJ08908.1"/>
    <property type="molecule type" value="Genomic_DNA"/>
</dbReference>
<accession>A0A1G8QW34</accession>
<dbReference type="Proteomes" id="UP000198945">
    <property type="component" value="Unassembled WGS sequence"/>
</dbReference>
<evidence type="ECO:0000313" key="2">
    <source>
        <dbReference type="Proteomes" id="UP000198945"/>
    </source>
</evidence>
<protein>
    <submittedName>
        <fullName evidence="1">Uncharacterized protein</fullName>
    </submittedName>
</protein>
<organism evidence="1 2">
    <name type="scientific">Halanaerobium congolense</name>
    <dbReference type="NCBI Taxonomy" id="54121"/>
    <lineage>
        <taxon>Bacteria</taxon>
        <taxon>Bacillati</taxon>
        <taxon>Bacillota</taxon>
        <taxon>Clostridia</taxon>
        <taxon>Halanaerobiales</taxon>
        <taxon>Halanaerobiaceae</taxon>
        <taxon>Halanaerobium</taxon>
    </lineage>
</organism>
<reference evidence="1 2" key="1">
    <citation type="submission" date="2016-10" db="EMBL/GenBank/DDBJ databases">
        <authorList>
            <person name="de Groot N.N."/>
        </authorList>
    </citation>
    <scope>NUCLEOTIDE SEQUENCE [LARGE SCALE GENOMIC DNA]</scope>
    <source>
        <strain evidence="1 2">WG7</strain>
    </source>
</reference>
<dbReference type="RefSeq" id="WP_089717455.1">
    <property type="nucleotide sequence ID" value="NZ_FNEH01000027.1"/>
</dbReference>
<proteinExistence type="predicted"/>
<name>A0A1G8QW34_9FIRM</name>
<sequence length="259" mass="30375">MIEDYIVKNVIDVSGLSHTVSEINQEINLQTETFKSKLLDILSDLEEIIETSPEMNAEQQVDFTDIINMIRQDIKKETELNKLKEMAKQMKGLKNKLSIKGRLHTLIEFLLLIYYWQGSFKISQESNIYKIELSSELKNNKFILYDLSERREKPLKLVGSSIIKHLLELDYKPQLGEKILICNTRVNCQEQCKNNKGLYDRIIKDFTNVEVYENRNPDFFNGFSRRHNITCGKCLAIIYEYEKAGEILEVINQNERKII</sequence>